<protein>
    <recommendedName>
        <fullName evidence="2">Alpha-galactosidase NEW3 domain-containing protein</fullName>
    </recommendedName>
</protein>
<dbReference type="GO" id="GO:0016811">
    <property type="term" value="F:hydrolase activity, acting on carbon-nitrogen (but not peptide) bonds, in linear amides"/>
    <property type="evidence" value="ECO:0007669"/>
    <property type="project" value="TreeGrafter"/>
</dbReference>
<sequence>MTMTRRTLVWMVGLLTATPLSAQVGPQGSSVVEVGLALRQLDGVKRVLMIGAHPDDEDSSLLAALARGMGVETAYLSLTRGDGGQNIIGPELGEGLGIIRTGELEAARALDGADQFFTRAFDYGFSKSADEAFAHWPKEQVLADIVAVIRTYRPQVIISVWAGTPRDGHGQHQASGILANEAFEAAADPGRFRDLPGLAAEPWGVSKLYHSARFRGPGSGADGLTVQTGIFDPLLGRSYYQLAMESRSQHRSQEMGAAQALGDRTTGLQLVQSRVGGINSDTGIFAGVDTTLAGLVERLPRDAAPAIRRSIESYRLAIQEAGASLDAIQPSRAAAPLGRAYVILEYTFGQIRGLGDSAAPLAEALAVRAGLVRSALLNAASVVIDVRAGDDLVVAGEDVGLDVQLWNGGPFRIDGAVLREVGGGQDVGFPAEFVGAQGQTEAPRTLDPGEIARWSYRVQLRQGLAASRLYYLGAPRDGDLYRWTGDPESEGLPRNARPLLRAVGEFDIHIPELEVPVHVVWGDDAEYVGVDPALGEFREPVLATPAVSVAIEPAGMAWPQGSLEARPVTVLLQNEATSGSSGELSLEIPEGWEVTPSMIPFALQGEGASRALTFEVRPVGAVDAGEHVFRAVATRDDGVRFDERVDVIDYPHVERTLYLGPAEVRVAVFPVEMREGIQVGYVMGSGDDGLEALRQLGASVEEVGPDRIREGDFSGYDVLVLGIRVYETRPDVVAVNDRILAFAESGGTVIVQYNKYEYPQGGFAPYTVSMGSGRGAPRVTDENSPFTILDRESPVLASPNRIDEADFEGWVQERGLYFLAEWDERYTPLLEFNDPAEEPVRGSLLVAPVGRGIYAYAALAFFRQLPAGVPGAHRLFANLVSLTAEDWNAHQASR</sequence>
<reference evidence="1" key="1">
    <citation type="submission" date="2018-05" db="EMBL/GenBank/DDBJ databases">
        <authorList>
            <person name="Lanie J.A."/>
            <person name="Ng W.-L."/>
            <person name="Kazmierczak K.M."/>
            <person name="Andrzejewski T.M."/>
            <person name="Davidsen T.M."/>
            <person name="Wayne K.J."/>
            <person name="Tettelin H."/>
            <person name="Glass J.I."/>
            <person name="Rusch D."/>
            <person name="Podicherti R."/>
            <person name="Tsui H.-C.T."/>
            <person name="Winkler M.E."/>
        </authorList>
    </citation>
    <scope>NUCLEOTIDE SEQUENCE</scope>
</reference>
<name>A0A381NWF7_9ZZZZ</name>
<dbReference type="InterPro" id="IPR024078">
    <property type="entry name" value="LmbE-like_dom_sf"/>
</dbReference>
<accession>A0A381NWF7</accession>
<dbReference type="InterPro" id="IPR029062">
    <property type="entry name" value="Class_I_gatase-like"/>
</dbReference>
<dbReference type="Gene3D" id="3.40.50.10320">
    <property type="entry name" value="LmbE-like"/>
    <property type="match status" value="1"/>
</dbReference>
<evidence type="ECO:0008006" key="2">
    <source>
        <dbReference type="Google" id="ProtNLM"/>
    </source>
</evidence>
<dbReference type="SUPFAM" id="SSF52317">
    <property type="entry name" value="Class I glutamine amidotransferase-like"/>
    <property type="match status" value="1"/>
</dbReference>
<dbReference type="PANTHER" id="PTHR12993:SF11">
    <property type="entry name" value="N-ACETYLGLUCOSAMINYL-PHOSPHATIDYLINOSITOL DE-N-ACETYLASE"/>
    <property type="match status" value="1"/>
</dbReference>
<proteinExistence type="predicted"/>
<dbReference type="Pfam" id="PF02585">
    <property type="entry name" value="PIG-L"/>
    <property type="match status" value="1"/>
</dbReference>
<evidence type="ECO:0000313" key="1">
    <source>
        <dbReference type="EMBL" id="SUZ58966.1"/>
    </source>
</evidence>
<dbReference type="PANTHER" id="PTHR12993">
    <property type="entry name" value="N-ACETYLGLUCOSAMINYL-PHOSPHATIDYLINOSITOL DE-N-ACETYLASE-RELATED"/>
    <property type="match status" value="1"/>
</dbReference>
<dbReference type="CDD" id="cd03143">
    <property type="entry name" value="A4_beta-galactosidase_middle_domain"/>
    <property type="match status" value="1"/>
</dbReference>
<dbReference type="SUPFAM" id="SSF102588">
    <property type="entry name" value="LmbE-like"/>
    <property type="match status" value="1"/>
</dbReference>
<dbReference type="InterPro" id="IPR003737">
    <property type="entry name" value="GlcNAc_PI_deacetylase-related"/>
</dbReference>
<dbReference type="EMBL" id="UINC01000654">
    <property type="protein sequence ID" value="SUZ58966.1"/>
    <property type="molecule type" value="Genomic_DNA"/>
</dbReference>
<dbReference type="AlphaFoldDB" id="A0A381NWF7"/>
<gene>
    <name evidence="1" type="ORF">METZ01_LOCUS11820</name>
</gene>
<organism evidence="1">
    <name type="scientific">marine metagenome</name>
    <dbReference type="NCBI Taxonomy" id="408172"/>
    <lineage>
        <taxon>unclassified sequences</taxon>
        <taxon>metagenomes</taxon>
        <taxon>ecological metagenomes</taxon>
    </lineage>
</organism>